<dbReference type="SUPFAM" id="SSF56935">
    <property type="entry name" value="Porins"/>
    <property type="match status" value="1"/>
</dbReference>
<evidence type="ECO:0000313" key="5">
    <source>
        <dbReference type="EMBL" id="MFD2517199.1"/>
    </source>
</evidence>
<proteinExistence type="predicted"/>
<gene>
    <name evidence="5" type="ORF">ACFSTG_04780</name>
</gene>
<dbReference type="Pfam" id="PF13715">
    <property type="entry name" value="CarbopepD_reg_2"/>
    <property type="match status" value="1"/>
</dbReference>
<comment type="subcellular location">
    <subcellularLocation>
        <location evidence="1">Cell outer membrane</location>
    </subcellularLocation>
</comment>
<keyword evidence="6" id="KW-1185">Reference proteome</keyword>
<comment type="caution">
    <text evidence="5">The sequence shown here is derived from an EMBL/GenBank/DDBJ whole genome shotgun (WGS) entry which is preliminary data.</text>
</comment>
<reference evidence="6" key="1">
    <citation type="journal article" date="2019" name="Int. J. Syst. Evol. Microbiol.">
        <title>The Global Catalogue of Microorganisms (GCM) 10K type strain sequencing project: providing services to taxonomists for standard genome sequencing and annotation.</title>
        <authorList>
            <consortium name="The Broad Institute Genomics Platform"/>
            <consortium name="The Broad Institute Genome Sequencing Center for Infectious Disease"/>
            <person name="Wu L."/>
            <person name="Ma J."/>
        </authorList>
    </citation>
    <scope>NUCLEOTIDE SEQUENCE [LARGE SCALE GENOMIC DNA]</scope>
    <source>
        <strain evidence="6">KCTC 42585</strain>
    </source>
</reference>
<protein>
    <submittedName>
        <fullName evidence="5">Carboxypeptidase-like regulatory domain-containing protein</fullName>
    </submittedName>
</protein>
<dbReference type="RefSeq" id="WP_380748993.1">
    <property type="nucleotide sequence ID" value="NZ_JBHULT010000006.1"/>
</dbReference>
<evidence type="ECO:0000256" key="2">
    <source>
        <dbReference type="ARBA" id="ARBA00023136"/>
    </source>
</evidence>
<evidence type="ECO:0000313" key="6">
    <source>
        <dbReference type="Proteomes" id="UP001597468"/>
    </source>
</evidence>
<organism evidence="5 6">
    <name type="scientific">Salinimicrobium flavum</name>
    <dbReference type="NCBI Taxonomy" id="1737065"/>
    <lineage>
        <taxon>Bacteria</taxon>
        <taxon>Pseudomonadati</taxon>
        <taxon>Bacteroidota</taxon>
        <taxon>Flavobacteriia</taxon>
        <taxon>Flavobacteriales</taxon>
        <taxon>Flavobacteriaceae</taxon>
        <taxon>Salinimicrobium</taxon>
    </lineage>
</organism>
<evidence type="ECO:0000256" key="3">
    <source>
        <dbReference type="ARBA" id="ARBA00023237"/>
    </source>
</evidence>
<dbReference type="Gene3D" id="2.40.170.20">
    <property type="entry name" value="TonB-dependent receptor, beta-barrel domain"/>
    <property type="match status" value="1"/>
</dbReference>
<dbReference type="InterPro" id="IPR008969">
    <property type="entry name" value="CarboxyPept-like_regulatory"/>
</dbReference>
<feature type="chain" id="PRO_5046204848" evidence="4">
    <location>
        <begin position="24"/>
        <end position="937"/>
    </location>
</feature>
<dbReference type="SUPFAM" id="SSF49464">
    <property type="entry name" value="Carboxypeptidase regulatory domain-like"/>
    <property type="match status" value="1"/>
</dbReference>
<dbReference type="Proteomes" id="UP001597468">
    <property type="component" value="Unassembled WGS sequence"/>
</dbReference>
<dbReference type="Gene3D" id="2.60.40.1120">
    <property type="entry name" value="Carboxypeptidase-like, regulatory domain"/>
    <property type="match status" value="1"/>
</dbReference>
<sequence length="937" mass="105592">MKKIYSRSRKILLVLSFCSYSVAAQKTLIKGKVVDEITSRPLPGVTVTLSGTSFKEETNEEGDFVFPDVSLPGEHILIFSKNVFLEKRFPIMLSGNPIDLEIIYLRPDIGDRQQTGTISLSESELDEEDGGYANISGLLQATKDVFLNAAAFDFSQTFFRPRGYDSEFGKLLINGVEMNKFFNGRPQWSNWGGLNDVQRDQDFSMGSGPSDVSFGSLAGTTNISMRASKYTRGGRFSYALANRTYTGRLMGSYHSGLTEEGWAFSVSLSRRFAEESYIDGSIYDANSFFTSVEKKINEQHSLNFTTFYTPNRRGKNSPNTSEVYDLRGNRYNSYWGYQDGEIRNSRERIIQEPVFMLNHYWDLSEKTELNTNVAYQFGKVGNSRIDYGGSRLVTGPNGEEIFIGGGSNPDPSYYQKMPSYFLRFEDVPDYRAAYLAREEFENDGQIDWPAMYLANETATSMGGNSLYVLYDDRNDDKQISANTILRKALSDRLTLNAALNFRNLTSHNYAAVLDLLGGNSFLDVDSFSEGEEAQNDLLNPNRLVAKGDAFKYDFDMDASTVSGFAQMQAFLPKFDLYAAVDLSSTGYQRTGYFKNGNFPNNSLGKSDHLQFQNYGFKGGVTYKYSGRHLFNANLSHFTKPPTLRNSFSNSRQNNETVRGLNNESIFTADVGYILRSPVITGRITGFYGQFLNGTEISFYYADGLSGLGRNSTTAFVQEVLTGINKKHLGLEAGVEVKVTATIKLKAAGAFGEYLYSNNPHLYLTSDDFTNSLDMGRSYIKNYRLPGGPQQAAQIGFEYRDPDFWWFSATANFFSKAFVDFAPLSRSKNFFTDSDGLPIVGYDEDVAKEVLKQEELEGYTLVNIVGGKSWKIRNKFFGIFASLNNILNADYRTGGFEQSRNVNYHLLKTDKEREQPIFGPKYWFGPGTTYYTHVYFRF</sequence>
<dbReference type="InterPro" id="IPR036942">
    <property type="entry name" value="Beta-barrel_TonB_sf"/>
</dbReference>
<evidence type="ECO:0000256" key="4">
    <source>
        <dbReference type="SAM" id="SignalP"/>
    </source>
</evidence>
<evidence type="ECO:0000256" key="1">
    <source>
        <dbReference type="ARBA" id="ARBA00004442"/>
    </source>
</evidence>
<accession>A0ABW5IU44</accession>
<dbReference type="EMBL" id="JBHULT010000006">
    <property type="protein sequence ID" value="MFD2517199.1"/>
    <property type="molecule type" value="Genomic_DNA"/>
</dbReference>
<keyword evidence="2" id="KW-0472">Membrane</keyword>
<name>A0ABW5IU44_9FLAO</name>
<keyword evidence="3" id="KW-0998">Cell outer membrane</keyword>
<keyword evidence="4" id="KW-0732">Signal</keyword>
<feature type="signal peptide" evidence="4">
    <location>
        <begin position="1"/>
        <end position="23"/>
    </location>
</feature>